<dbReference type="RefSeq" id="WP_111458156.1">
    <property type="nucleotide sequence ID" value="NZ_QFYP01000001.1"/>
</dbReference>
<protein>
    <submittedName>
        <fullName evidence="1">Uncharacterized protein</fullName>
    </submittedName>
</protein>
<dbReference type="EMBL" id="QFYP01000001">
    <property type="protein sequence ID" value="RAK60864.1"/>
    <property type="molecule type" value="Genomic_DNA"/>
</dbReference>
<accession>A0A328B4S6</accession>
<sequence>MASKVAEEEPNDHAGRMATFLRAWGIAEMTLDMCIRTIFLKHEMRTPRPPVPVTLERKLAYFMEAHETIPALAPMLDDARQIDARFMREKDLRNTIVHGAPIKYEHDGTVHFLLLRPHKGLPEYQLRTVRPKDWQRLQDNNIHLWLLLFIAVFCLDPPPDIDNPKQTDRERSMQFAARFPGSKRLRRLLQEIVASRP</sequence>
<proteinExistence type="predicted"/>
<gene>
    <name evidence="1" type="ORF">DJ021_14115</name>
</gene>
<dbReference type="AlphaFoldDB" id="A0A328B4S6"/>
<keyword evidence="2" id="KW-1185">Reference proteome</keyword>
<dbReference type="Proteomes" id="UP000249842">
    <property type="component" value="Unassembled WGS sequence"/>
</dbReference>
<name>A0A328B4S6_9CAUL</name>
<reference evidence="2" key="1">
    <citation type="submission" date="2018-05" db="EMBL/GenBank/DDBJ databases">
        <authorList>
            <person name="Li X."/>
        </authorList>
    </citation>
    <scope>NUCLEOTIDE SEQUENCE [LARGE SCALE GENOMIC DNA]</scope>
    <source>
        <strain evidence="2">HKS-05</strain>
    </source>
</reference>
<organism evidence="1 2">
    <name type="scientific">Phenylobacterium hankyongense</name>
    <dbReference type="NCBI Taxonomy" id="1813876"/>
    <lineage>
        <taxon>Bacteria</taxon>
        <taxon>Pseudomonadati</taxon>
        <taxon>Pseudomonadota</taxon>
        <taxon>Alphaproteobacteria</taxon>
        <taxon>Caulobacterales</taxon>
        <taxon>Caulobacteraceae</taxon>
        <taxon>Phenylobacterium</taxon>
    </lineage>
</organism>
<evidence type="ECO:0000313" key="1">
    <source>
        <dbReference type="EMBL" id="RAK60864.1"/>
    </source>
</evidence>
<comment type="caution">
    <text evidence="1">The sequence shown here is derived from an EMBL/GenBank/DDBJ whole genome shotgun (WGS) entry which is preliminary data.</text>
</comment>
<evidence type="ECO:0000313" key="2">
    <source>
        <dbReference type="Proteomes" id="UP000249842"/>
    </source>
</evidence>